<dbReference type="PANTHER" id="PTHR31513">
    <property type="entry name" value="EPHRIN TYPE-B RECEPTOR"/>
    <property type="match status" value="1"/>
</dbReference>
<evidence type="ECO:0000256" key="1">
    <source>
        <dbReference type="SAM" id="SignalP"/>
    </source>
</evidence>
<protein>
    <submittedName>
        <fullName evidence="2">Uncharacterized protein</fullName>
    </submittedName>
</protein>
<dbReference type="EMBL" id="QGKX02001621">
    <property type="protein sequence ID" value="KAF3503794.1"/>
    <property type="molecule type" value="Genomic_DNA"/>
</dbReference>
<organism evidence="2 3">
    <name type="scientific">Brassica cretica</name>
    <name type="common">Mustard</name>
    <dbReference type="NCBI Taxonomy" id="69181"/>
    <lineage>
        <taxon>Eukaryota</taxon>
        <taxon>Viridiplantae</taxon>
        <taxon>Streptophyta</taxon>
        <taxon>Embryophyta</taxon>
        <taxon>Tracheophyta</taxon>
        <taxon>Spermatophyta</taxon>
        <taxon>Magnoliopsida</taxon>
        <taxon>eudicotyledons</taxon>
        <taxon>Gunneridae</taxon>
        <taxon>Pentapetalae</taxon>
        <taxon>rosids</taxon>
        <taxon>malvids</taxon>
        <taxon>Brassicales</taxon>
        <taxon>Brassicaceae</taxon>
        <taxon>Brassiceae</taxon>
        <taxon>Brassica</taxon>
    </lineage>
</organism>
<dbReference type="Proteomes" id="UP000712600">
    <property type="component" value="Unassembled WGS sequence"/>
</dbReference>
<feature type="signal peptide" evidence="1">
    <location>
        <begin position="1"/>
        <end position="17"/>
    </location>
</feature>
<name>A0A8S9NFA5_BRACR</name>
<proteinExistence type="predicted"/>
<gene>
    <name evidence="2" type="ORF">F2Q69_00045013</name>
</gene>
<accession>A0A8S9NFA5</accession>
<evidence type="ECO:0000313" key="2">
    <source>
        <dbReference type="EMBL" id="KAF3503794.1"/>
    </source>
</evidence>
<dbReference type="PANTHER" id="PTHR31513:SF1">
    <property type="entry name" value="EPHRIN TYPE-B RECEPTOR"/>
    <property type="match status" value="1"/>
</dbReference>
<evidence type="ECO:0000313" key="3">
    <source>
        <dbReference type="Proteomes" id="UP000712600"/>
    </source>
</evidence>
<dbReference type="AlphaFoldDB" id="A0A8S9NFA5"/>
<comment type="caution">
    <text evidence="2">The sequence shown here is derived from an EMBL/GenBank/DDBJ whole genome shotgun (WGS) entry which is preliminary data.</text>
</comment>
<keyword evidence="1" id="KW-0732">Signal</keyword>
<feature type="chain" id="PRO_5035784519" evidence="1">
    <location>
        <begin position="18"/>
        <end position="84"/>
    </location>
</feature>
<reference evidence="2" key="1">
    <citation type="submission" date="2019-12" db="EMBL/GenBank/DDBJ databases">
        <title>Genome sequencing and annotation of Brassica cretica.</title>
        <authorList>
            <person name="Studholme D.J."/>
            <person name="Sarris P."/>
        </authorList>
    </citation>
    <scope>NUCLEOTIDE SEQUENCE</scope>
    <source>
        <strain evidence="2">PFS-109/04</strain>
        <tissue evidence="2">Leaf</tissue>
    </source>
</reference>
<sequence length="84" mass="9901">MSLVNVFVAFLCGYVHYHSESSASKKIPFQPWNINMGESEWWIFPAGLVVYKIMQSQLINRHVANLEIQDRSLYSKDFELFWQS</sequence>